<dbReference type="EMBL" id="JBBNAE010000009">
    <property type="protein sequence ID" value="KAK9096756.1"/>
    <property type="molecule type" value="Genomic_DNA"/>
</dbReference>
<keyword evidence="2" id="KW-1185">Reference proteome</keyword>
<evidence type="ECO:0000313" key="1">
    <source>
        <dbReference type="EMBL" id="KAK9096756.1"/>
    </source>
</evidence>
<dbReference type="InterPro" id="IPR044526">
    <property type="entry name" value="NAKR1-3"/>
</dbReference>
<gene>
    <name evidence="1" type="ORF">Sjap_022253</name>
</gene>
<sequence>MKAGKNIRRGFMCQSPASTAVCMTGDHRSVIVPRRRQCANATSVDHSMLMVNKYSKLAEPNGSRFSSAYTNRPMTLSSALNDDRVKVNAKENEWFYTLLPPPQIRHSSYSGGHESFSALPRLCWKIEETYIKMEGVTSFSIDLETKRVTVTGHVSAVGVLESISKVKRAEFWSS</sequence>
<name>A0AAP0ENK8_9MAGN</name>
<dbReference type="Gene3D" id="3.30.70.100">
    <property type="match status" value="1"/>
</dbReference>
<protein>
    <submittedName>
        <fullName evidence="1">Uncharacterized protein</fullName>
    </submittedName>
</protein>
<dbReference type="InterPro" id="IPR036163">
    <property type="entry name" value="HMA_dom_sf"/>
</dbReference>
<dbReference type="PANTHER" id="PTHR46119:SF8">
    <property type="entry name" value="OS08G0405700 PROTEIN"/>
    <property type="match status" value="1"/>
</dbReference>
<reference evidence="1 2" key="1">
    <citation type="submission" date="2024-01" db="EMBL/GenBank/DDBJ databases">
        <title>Genome assemblies of Stephania.</title>
        <authorList>
            <person name="Yang L."/>
        </authorList>
    </citation>
    <scope>NUCLEOTIDE SEQUENCE [LARGE SCALE GENOMIC DNA]</scope>
    <source>
        <strain evidence="1">QJT</strain>
        <tissue evidence="1">Leaf</tissue>
    </source>
</reference>
<dbReference type="GO" id="GO:0046872">
    <property type="term" value="F:metal ion binding"/>
    <property type="evidence" value="ECO:0007669"/>
    <property type="project" value="InterPro"/>
</dbReference>
<evidence type="ECO:0000313" key="2">
    <source>
        <dbReference type="Proteomes" id="UP001417504"/>
    </source>
</evidence>
<dbReference type="AlphaFoldDB" id="A0AAP0ENK8"/>
<dbReference type="Proteomes" id="UP001417504">
    <property type="component" value="Unassembled WGS sequence"/>
</dbReference>
<dbReference type="PANTHER" id="PTHR46119">
    <property type="entry name" value="OS08G0405700 PROTEIN"/>
    <property type="match status" value="1"/>
</dbReference>
<organism evidence="1 2">
    <name type="scientific">Stephania japonica</name>
    <dbReference type="NCBI Taxonomy" id="461633"/>
    <lineage>
        <taxon>Eukaryota</taxon>
        <taxon>Viridiplantae</taxon>
        <taxon>Streptophyta</taxon>
        <taxon>Embryophyta</taxon>
        <taxon>Tracheophyta</taxon>
        <taxon>Spermatophyta</taxon>
        <taxon>Magnoliopsida</taxon>
        <taxon>Ranunculales</taxon>
        <taxon>Menispermaceae</taxon>
        <taxon>Menispermoideae</taxon>
        <taxon>Cissampelideae</taxon>
        <taxon>Stephania</taxon>
    </lineage>
</organism>
<accession>A0AAP0ENK8</accession>
<dbReference type="SUPFAM" id="SSF55008">
    <property type="entry name" value="HMA, heavy metal-associated domain"/>
    <property type="match status" value="1"/>
</dbReference>
<proteinExistence type="predicted"/>
<dbReference type="InterPro" id="IPR006121">
    <property type="entry name" value="HMA_dom"/>
</dbReference>
<comment type="caution">
    <text evidence="1">The sequence shown here is derived from an EMBL/GenBank/DDBJ whole genome shotgun (WGS) entry which is preliminary data.</text>
</comment>
<dbReference type="CDD" id="cd00371">
    <property type="entry name" value="HMA"/>
    <property type="match status" value="1"/>
</dbReference>